<evidence type="ECO:0000256" key="3">
    <source>
        <dbReference type="ARBA" id="ARBA00022692"/>
    </source>
</evidence>
<organism evidence="7">
    <name type="scientific">marine sediment metagenome</name>
    <dbReference type="NCBI Taxonomy" id="412755"/>
    <lineage>
        <taxon>unclassified sequences</taxon>
        <taxon>metagenomes</taxon>
        <taxon>ecological metagenomes</taxon>
    </lineage>
</organism>
<feature type="transmembrane region" description="Helical" evidence="6">
    <location>
        <begin position="64"/>
        <end position="85"/>
    </location>
</feature>
<proteinExistence type="predicted"/>
<feature type="transmembrane region" description="Helical" evidence="6">
    <location>
        <begin position="278"/>
        <end position="296"/>
    </location>
</feature>
<dbReference type="GO" id="GO:0005886">
    <property type="term" value="C:plasma membrane"/>
    <property type="evidence" value="ECO:0007669"/>
    <property type="project" value="UniProtKB-SubCell"/>
</dbReference>
<gene>
    <name evidence="7" type="ORF">S12H4_12795</name>
</gene>
<name>X1S057_9ZZZZ</name>
<dbReference type="PANTHER" id="PTHR43370:SF1">
    <property type="entry name" value="GUANOSINE ABC TRANSPORTER PERMEASE PROTEIN NUPQ"/>
    <property type="match status" value="1"/>
</dbReference>
<evidence type="ECO:0000256" key="6">
    <source>
        <dbReference type="SAM" id="Phobius"/>
    </source>
</evidence>
<evidence type="ECO:0000256" key="4">
    <source>
        <dbReference type="ARBA" id="ARBA00022989"/>
    </source>
</evidence>
<keyword evidence="4 6" id="KW-1133">Transmembrane helix</keyword>
<comment type="caution">
    <text evidence="7">The sequence shown here is derived from an EMBL/GenBank/DDBJ whole genome shotgun (WGS) entry which is preliminary data.</text>
</comment>
<keyword evidence="5 6" id="KW-0472">Membrane</keyword>
<feature type="transmembrane region" description="Helical" evidence="6">
    <location>
        <begin position="39"/>
        <end position="58"/>
    </location>
</feature>
<keyword evidence="3 6" id="KW-0812">Transmembrane</keyword>
<feature type="transmembrane region" description="Helical" evidence="6">
    <location>
        <begin position="13"/>
        <end position="32"/>
    </location>
</feature>
<sequence length="311" mass="33772">MFKELFTPQLLRATIRMTTPIILAALGGLLTYKAGIFNIAMEGMILVGAFSAVVGGYFLGNCWLGVIVAILAVLLLSAIYGFFVVKLKSNEFIIGIAINIFANGITVYLLRAIFGVKGAFSSPEIPGLPDVSFPLLDKIGILNTILNNHSIFIYLSWLFVLLIYILIYKTPLGIRIRAAGEYPEALETAGVSVSIIKYITIILNGILCGFAGAHLSLGYLTLFTEGMSDGRGWIAVAAVIFGDGNPVVTFAITSLFGFTDGLAFLLQGLGIPDRFARIVPHFTVIFALFIVARRAVLKIARKKREVIRKET</sequence>
<dbReference type="Pfam" id="PF02653">
    <property type="entry name" value="BPD_transp_2"/>
    <property type="match status" value="1"/>
</dbReference>
<dbReference type="AlphaFoldDB" id="X1S057"/>
<evidence type="ECO:0000256" key="5">
    <source>
        <dbReference type="ARBA" id="ARBA00023136"/>
    </source>
</evidence>
<dbReference type="InterPro" id="IPR001851">
    <property type="entry name" value="ABC_transp_permease"/>
</dbReference>
<dbReference type="EMBL" id="BARW01006103">
    <property type="protein sequence ID" value="GAI86288.1"/>
    <property type="molecule type" value="Genomic_DNA"/>
</dbReference>
<accession>X1S057</accession>
<feature type="transmembrane region" description="Helical" evidence="6">
    <location>
        <begin position="92"/>
        <end position="114"/>
    </location>
</feature>
<feature type="transmembrane region" description="Helical" evidence="6">
    <location>
        <begin position="151"/>
        <end position="168"/>
    </location>
</feature>
<reference evidence="7" key="1">
    <citation type="journal article" date="2014" name="Front. Microbiol.">
        <title>High frequency of phylogenetically diverse reductive dehalogenase-homologous genes in deep subseafloor sedimentary metagenomes.</title>
        <authorList>
            <person name="Kawai M."/>
            <person name="Futagami T."/>
            <person name="Toyoda A."/>
            <person name="Takaki Y."/>
            <person name="Nishi S."/>
            <person name="Hori S."/>
            <person name="Arai W."/>
            <person name="Tsubouchi T."/>
            <person name="Morono Y."/>
            <person name="Uchiyama I."/>
            <person name="Ito T."/>
            <person name="Fujiyama A."/>
            <person name="Inagaki F."/>
            <person name="Takami H."/>
        </authorList>
    </citation>
    <scope>NUCLEOTIDE SEQUENCE</scope>
    <source>
        <strain evidence="7">Expedition CK06-06</strain>
    </source>
</reference>
<evidence type="ECO:0000256" key="2">
    <source>
        <dbReference type="ARBA" id="ARBA00022475"/>
    </source>
</evidence>
<protein>
    <recommendedName>
        <fullName evidence="8">ABC transporter permease</fullName>
    </recommendedName>
</protein>
<evidence type="ECO:0008006" key="8">
    <source>
        <dbReference type="Google" id="ProtNLM"/>
    </source>
</evidence>
<dbReference type="GO" id="GO:0022857">
    <property type="term" value="F:transmembrane transporter activity"/>
    <property type="evidence" value="ECO:0007669"/>
    <property type="project" value="InterPro"/>
</dbReference>
<comment type="subcellular location">
    <subcellularLocation>
        <location evidence="1">Cell membrane</location>
        <topology evidence="1">Multi-pass membrane protein</topology>
    </subcellularLocation>
</comment>
<dbReference type="PANTHER" id="PTHR43370">
    <property type="entry name" value="SUGAR ABC TRANSPORTER INTEGRAL MEMBRANE PROTEIN-RELATED"/>
    <property type="match status" value="1"/>
</dbReference>
<keyword evidence="2" id="KW-1003">Cell membrane</keyword>
<evidence type="ECO:0000313" key="7">
    <source>
        <dbReference type="EMBL" id="GAI86288.1"/>
    </source>
</evidence>
<evidence type="ECO:0000256" key="1">
    <source>
        <dbReference type="ARBA" id="ARBA00004651"/>
    </source>
</evidence>
<dbReference type="CDD" id="cd06580">
    <property type="entry name" value="TM_PBP1_transp_TpRbsC_like"/>
    <property type="match status" value="1"/>
</dbReference>